<reference evidence="1" key="1">
    <citation type="submission" date="2023-10" db="EMBL/GenBank/DDBJ databases">
        <title>Genome assembly of Pristionchus species.</title>
        <authorList>
            <person name="Yoshida K."/>
            <person name="Sommer R.J."/>
        </authorList>
    </citation>
    <scope>NUCLEOTIDE SEQUENCE</scope>
    <source>
        <strain evidence="1">RS5133</strain>
    </source>
</reference>
<organism evidence="1 2">
    <name type="scientific">Pristionchus fissidentatus</name>
    <dbReference type="NCBI Taxonomy" id="1538716"/>
    <lineage>
        <taxon>Eukaryota</taxon>
        <taxon>Metazoa</taxon>
        <taxon>Ecdysozoa</taxon>
        <taxon>Nematoda</taxon>
        <taxon>Chromadorea</taxon>
        <taxon>Rhabditida</taxon>
        <taxon>Rhabditina</taxon>
        <taxon>Diplogasteromorpha</taxon>
        <taxon>Diplogasteroidea</taxon>
        <taxon>Neodiplogasteridae</taxon>
        <taxon>Pristionchus</taxon>
    </lineage>
</organism>
<dbReference type="Proteomes" id="UP001432322">
    <property type="component" value="Unassembled WGS sequence"/>
</dbReference>
<feature type="non-terminal residue" evidence="1">
    <location>
        <position position="1"/>
    </location>
</feature>
<accession>A0AAV5WEP5</accession>
<comment type="caution">
    <text evidence="1">The sequence shown here is derived from an EMBL/GenBank/DDBJ whole genome shotgun (WGS) entry which is preliminary data.</text>
</comment>
<evidence type="ECO:0000313" key="1">
    <source>
        <dbReference type="EMBL" id="GMT28269.1"/>
    </source>
</evidence>
<feature type="non-terminal residue" evidence="1">
    <location>
        <position position="135"/>
    </location>
</feature>
<gene>
    <name evidence="1" type="ORF">PFISCL1PPCAC_19566</name>
</gene>
<evidence type="ECO:0000313" key="2">
    <source>
        <dbReference type="Proteomes" id="UP001432322"/>
    </source>
</evidence>
<proteinExistence type="predicted"/>
<sequence length="135" mass="15667">KFESNPTTCRHAFMIRRNIDPSRSEIFPKEMLEVLDKQGQEYFIVMASGGPGGPAIEFRLENHFLQPIFAVWHQNFKSYEAKKSRTKMKVVSYNFQTVNKYQFQAGLTVRVLNATISEDFCLFIHNRASMQHLCG</sequence>
<name>A0AAV5WEP5_9BILA</name>
<dbReference type="EMBL" id="BTSY01000005">
    <property type="protein sequence ID" value="GMT28269.1"/>
    <property type="molecule type" value="Genomic_DNA"/>
</dbReference>
<dbReference type="AlphaFoldDB" id="A0AAV5WEP5"/>
<keyword evidence="2" id="KW-1185">Reference proteome</keyword>
<protein>
    <submittedName>
        <fullName evidence="1">Uncharacterized protein</fullName>
    </submittedName>
</protein>